<evidence type="ECO:0000313" key="2">
    <source>
        <dbReference type="RefSeq" id="XP_051861268.1"/>
    </source>
</evidence>
<keyword evidence="1" id="KW-1185">Reference proteome</keyword>
<evidence type="ECO:0000313" key="1">
    <source>
        <dbReference type="Proteomes" id="UP000515160"/>
    </source>
</evidence>
<dbReference type="Proteomes" id="UP000515160">
    <property type="component" value="Chromosome X"/>
</dbReference>
<protein>
    <submittedName>
        <fullName evidence="2">Uncharacterized protein LOC127565664 isoform X2</fullName>
    </submittedName>
</protein>
<gene>
    <name evidence="2" type="primary">LOC127565664</name>
</gene>
<dbReference type="RefSeq" id="XP_051861268.1">
    <property type="nucleotide sequence ID" value="XM_052005308.1"/>
</dbReference>
<dbReference type="GeneID" id="127565664"/>
<accession>A0A9C6WFK5</accession>
<reference evidence="2" key="1">
    <citation type="submission" date="2025-08" db="UniProtKB">
        <authorList>
            <consortium name="RefSeq"/>
        </authorList>
    </citation>
    <scope>IDENTIFICATION</scope>
    <source>
        <strain evidence="2">15112-1751.03</strain>
        <tissue evidence="2">Whole Adult</tissue>
    </source>
</reference>
<dbReference type="AlphaFoldDB" id="A0A9C6WFK5"/>
<sequence length="76" mass="8295">MMTTLQRCRRSNCDRARVVADDAAAGSGPCGWLAAAGDGCLTGNRERKDKKTRSATMKIQIDDDERMKNNTMNTSA</sequence>
<organism evidence="1 2">
    <name type="scientific">Drosophila albomicans</name>
    <name type="common">Fruit fly</name>
    <dbReference type="NCBI Taxonomy" id="7291"/>
    <lineage>
        <taxon>Eukaryota</taxon>
        <taxon>Metazoa</taxon>
        <taxon>Ecdysozoa</taxon>
        <taxon>Arthropoda</taxon>
        <taxon>Hexapoda</taxon>
        <taxon>Insecta</taxon>
        <taxon>Pterygota</taxon>
        <taxon>Neoptera</taxon>
        <taxon>Endopterygota</taxon>
        <taxon>Diptera</taxon>
        <taxon>Brachycera</taxon>
        <taxon>Muscomorpha</taxon>
        <taxon>Ephydroidea</taxon>
        <taxon>Drosophilidae</taxon>
        <taxon>Drosophila</taxon>
    </lineage>
</organism>
<proteinExistence type="predicted"/>
<name>A0A9C6WFK5_DROAB</name>